<proteinExistence type="predicted"/>
<dbReference type="PANTHER" id="PTHR10663:SF388">
    <property type="entry name" value="GOLGI-SPECIFIC BREFELDIN A-RESISTANCE GUANINE NUCLEOTIDE EXCHANGE FACTOR 1"/>
    <property type="match status" value="1"/>
</dbReference>
<sequence length="1584" mass="177133">MDNYNNKTSQLSPISVDSIFLVTNECIYITSAMRKNARWAQSSMAAILGVASIADNAESDIASRWGLRGKSSSSGDNPLVAGFARLRADLTQITDIRELPADVIFAPFLEVISSQATTGPITFVALSSINKFLDYRVISPESQNFQLVISQLVFSITHCRFEATDQSEDDTVLLKILNIMELLVCGFGNDYLSDESLCDIIETCLSMACQIKRGDLLRRSAEMTMIKLTESIFARLAELDSEDDLDLLSADNLQDHLANPPPQVIKPTEESPETETVATNTNNNPQDIPVEITSVNDTIHTSEDPVDLDTLEIPTAAAPVASTNGQKTFQKYGIASIREYLRVLISIIDSANSHQYTDSTRIMVLHLINVAFEVAGSQMARFPSLLDLTTTTLLKHLLQFTRSENPHLLQKSLRVSSTIFHTSRQNLKLQQEMFLTYMLTCLSPIAEIPKEEGVDDIFYNGVPSIPRTVINASPHPSKVSTPVGGKSATAASSASDGTLLPSFINMRSPDAREMMVEALTGLTRIPNYFVDLFVNYDCDVDRADLCEDLIGFLCRNAYPDSATWSTSSVPPLCLDALLAFLSSLAYRLDNNDYSENDKKVSSSSLQNKQRKRIVIEVTDLFNTKPKKGVPAMVERGLIEDDKPATVLKFLQGSGRINKKVLGEFLAAPQNPEYLDLFIKSFNFENKSLDEAMRDLCTEIRLPGESQQIERIMEKFAERYCEFKSNTEFVADKDAAFILSYAVIMLNTDLHNPQVKSHMTNEEFSRNLRKMNAGEDFSPEYLASVYSAIKDKEIVMPEEHDDDESFDHMWRELLIKAPQAGTAIHLASGVFDKEIFEASWQPIVSTLSYIFATATEDTVFSRVIKGFDDIAQISNRYQIAGVTDQIIYSLGKISTLTYGNLSVPLSTIEMTTDANEKIVVSELSVQFGEDFKAQLASIILFRIAKSNSSFISESWSQILVLITNLYLHSLFSALSQNLQYGIPPLPFVKPVHVLQKGKSSKDAGLFSTLSSYLTGYNDSVPEPTDEEVESTLSTVDSIRSFELPEFLDKALNTSWKHIVNSGLGVIPSLETLSPPNRQKFYPSILFLLDIVTLAAIHSKDYVIQKQVFEVFKQYISEWEVSDNSFLTRCIIYYFVLLRNSSIVMEDDLFEALTIVSEIKEVVLRKCVGQLVNPLISLADEGSWTSPLVLKKSTAYWQLFKLAASSRDCTQKVFSFVEKLAVASKPGHEGSICEDNVSGILEVFGEIVSVGACGAQLEQNKAAIAYEFKKQFDQQTAIKKAKEVIANMEVDVRRSVHALDIIASLEPCIEKLADKAEEEESGKQSAWTKVWLPYVRTLSQQCINPSRKIRHQAFAYFQKTCLSPFLQTRADFDWIILFDEELFPLFDALLNAEVYETDPKGMSHTRLQAAALLCKVFLQYVAGNFESQRAALAGEGVAMEELRRARNAELFKYWMRVLDTIDRLMNSAGKQSQLQAANRSHRDTPPHGHRTSNSNTNNTANETLEALNESVVESVKNLLLVIKASELPQDEEFWEETWKRVEAIWPGLRADLRARTGVSKEQKSEEEKADEEPQIEASEKSSEQVL</sequence>
<feature type="region of interest" description="Disordered" evidence="1">
    <location>
        <begin position="1552"/>
        <end position="1584"/>
    </location>
</feature>
<dbReference type="InterPro" id="IPR035999">
    <property type="entry name" value="Sec7_dom_sf"/>
</dbReference>
<feature type="domain" description="SEC7" evidence="2">
    <location>
        <begin position="603"/>
        <end position="791"/>
    </location>
</feature>
<dbReference type="SMART" id="SM00222">
    <property type="entry name" value="Sec7"/>
    <property type="match status" value="1"/>
</dbReference>
<dbReference type="RefSeq" id="XP_031855075.1">
    <property type="nucleotide sequence ID" value="XM_031999184.1"/>
</dbReference>
<dbReference type="SUPFAM" id="SSF48425">
    <property type="entry name" value="Sec7 domain"/>
    <property type="match status" value="1"/>
</dbReference>
<dbReference type="InterPro" id="IPR056604">
    <property type="entry name" value="GBF1-like_TPR"/>
</dbReference>
<dbReference type="Pfam" id="PF01369">
    <property type="entry name" value="Sec7"/>
    <property type="match status" value="1"/>
</dbReference>
<dbReference type="InterPro" id="IPR000904">
    <property type="entry name" value="Sec7_dom"/>
</dbReference>
<feature type="compositionally biased region" description="Basic and acidic residues" evidence="1">
    <location>
        <begin position="1575"/>
        <end position="1584"/>
    </location>
</feature>
<dbReference type="InterPro" id="IPR032691">
    <property type="entry name" value="Mon2/Sec7/BIG1-like_HUS"/>
</dbReference>
<name>A0A5E8BWV9_9ASCO</name>
<dbReference type="FunFam" id="1.10.1000.11:FF:000002">
    <property type="entry name" value="Cytohesin 1"/>
    <property type="match status" value="1"/>
</dbReference>
<protein>
    <recommendedName>
        <fullName evidence="2">SEC7 domain-containing protein</fullName>
    </recommendedName>
</protein>
<feature type="compositionally biased region" description="Polar residues" evidence="1">
    <location>
        <begin position="1467"/>
        <end position="1476"/>
    </location>
</feature>
<dbReference type="GO" id="GO:0005085">
    <property type="term" value="F:guanyl-nucleotide exchange factor activity"/>
    <property type="evidence" value="ECO:0007669"/>
    <property type="project" value="InterPro"/>
</dbReference>
<keyword evidence="4" id="KW-1185">Reference proteome</keyword>
<dbReference type="GeneID" id="43583284"/>
<gene>
    <name evidence="3" type="ORF">SAPINGB_P004469</name>
</gene>
<dbReference type="GO" id="GO:0016192">
    <property type="term" value="P:vesicle-mediated transport"/>
    <property type="evidence" value="ECO:0007669"/>
    <property type="project" value="UniProtKB-ARBA"/>
</dbReference>
<evidence type="ECO:0000313" key="3">
    <source>
        <dbReference type="EMBL" id="VVT55184.1"/>
    </source>
</evidence>
<dbReference type="PROSITE" id="PS50190">
    <property type="entry name" value="SEC7"/>
    <property type="match status" value="1"/>
</dbReference>
<dbReference type="Gene3D" id="1.10.220.20">
    <property type="match status" value="1"/>
</dbReference>
<feature type="region of interest" description="Disordered" evidence="1">
    <location>
        <begin position="1467"/>
        <end position="1497"/>
    </location>
</feature>
<evidence type="ECO:0000259" key="2">
    <source>
        <dbReference type="PROSITE" id="PS50190"/>
    </source>
</evidence>
<dbReference type="Pfam" id="PF12783">
    <property type="entry name" value="Sec7-like_HUS"/>
    <property type="match status" value="1"/>
</dbReference>
<evidence type="ECO:0000313" key="4">
    <source>
        <dbReference type="Proteomes" id="UP000398389"/>
    </source>
</evidence>
<dbReference type="CDD" id="cd00171">
    <property type="entry name" value="Sec7"/>
    <property type="match status" value="1"/>
</dbReference>
<accession>A0A5E8BWV9</accession>
<dbReference type="Gene3D" id="1.10.1000.11">
    <property type="entry name" value="Arf Nucleotide-binding Site Opener,domain 2"/>
    <property type="match status" value="1"/>
</dbReference>
<dbReference type="EMBL" id="CABVLU010000003">
    <property type="protein sequence ID" value="VVT55184.1"/>
    <property type="molecule type" value="Genomic_DNA"/>
</dbReference>
<dbReference type="GO" id="GO:0005794">
    <property type="term" value="C:Golgi apparatus"/>
    <property type="evidence" value="ECO:0007669"/>
    <property type="project" value="UniProtKB-ARBA"/>
</dbReference>
<feature type="region of interest" description="Disordered" evidence="1">
    <location>
        <begin position="257"/>
        <end position="289"/>
    </location>
</feature>
<reference evidence="3 4" key="1">
    <citation type="submission" date="2019-09" db="EMBL/GenBank/DDBJ databases">
        <authorList>
            <person name="Brejova B."/>
        </authorList>
    </citation>
    <scope>NUCLEOTIDE SEQUENCE [LARGE SCALE GENOMIC DNA]</scope>
</reference>
<dbReference type="Proteomes" id="UP000398389">
    <property type="component" value="Unassembled WGS sequence"/>
</dbReference>
<dbReference type="GO" id="GO:0032012">
    <property type="term" value="P:regulation of ARF protein signal transduction"/>
    <property type="evidence" value="ECO:0007669"/>
    <property type="project" value="InterPro"/>
</dbReference>
<organism evidence="3 4">
    <name type="scientific">Magnusiomyces paraingens</name>
    <dbReference type="NCBI Taxonomy" id="2606893"/>
    <lineage>
        <taxon>Eukaryota</taxon>
        <taxon>Fungi</taxon>
        <taxon>Dikarya</taxon>
        <taxon>Ascomycota</taxon>
        <taxon>Saccharomycotina</taxon>
        <taxon>Dipodascomycetes</taxon>
        <taxon>Dipodascales</taxon>
        <taxon>Dipodascaceae</taxon>
        <taxon>Magnusiomyces</taxon>
    </lineage>
</organism>
<dbReference type="PANTHER" id="PTHR10663">
    <property type="entry name" value="GUANYL-NUCLEOTIDE EXCHANGE FACTOR"/>
    <property type="match status" value="1"/>
</dbReference>
<dbReference type="OrthoDB" id="10258608at2759"/>
<dbReference type="Pfam" id="PF23325">
    <property type="entry name" value="TPR_28"/>
    <property type="match status" value="1"/>
</dbReference>
<feature type="compositionally biased region" description="Basic and acidic residues" evidence="1">
    <location>
        <begin position="1552"/>
        <end position="1564"/>
    </location>
</feature>
<evidence type="ECO:0000256" key="1">
    <source>
        <dbReference type="SAM" id="MobiDB-lite"/>
    </source>
</evidence>
<feature type="compositionally biased region" description="Low complexity" evidence="1">
    <location>
        <begin position="274"/>
        <end position="284"/>
    </location>
</feature>
<dbReference type="SUPFAM" id="SSF48371">
    <property type="entry name" value="ARM repeat"/>
    <property type="match status" value="1"/>
</dbReference>
<dbReference type="InterPro" id="IPR016024">
    <property type="entry name" value="ARM-type_fold"/>
</dbReference>
<dbReference type="InterPro" id="IPR023394">
    <property type="entry name" value="Sec7_C_sf"/>
</dbReference>